<comment type="caution">
    <text evidence="2">The sequence shown here is derived from an EMBL/GenBank/DDBJ whole genome shotgun (WGS) entry which is preliminary data.</text>
</comment>
<keyword evidence="3" id="KW-1185">Reference proteome</keyword>
<dbReference type="EMBL" id="JBHSKN010000038">
    <property type="protein sequence ID" value="MFC5245339.1"/>
    <property type="molecule type" value="Genomic_DNA"/>
</dbReference>
<accession>A0ABW0E6B4</accession>
<evidence type="ECO:0000256" key="1">
    <source>
        <dbReference type="SAM" id="SignalP"/>
    </source>
</evidence>
<organism evidence="2 3">
    <name type="scientific">Streptomyces atrovirens</name>
    <dbReference type="NCBI Taxonomy" id="285556"/>
    <lineage>
        <taxon>Bacteria</taxon>
        <taxon>Bacillati</taxon>
        <taxon>Actinomycetota</taxon>
        <taxon>Actinomycetes</taxon>
        <taxon>Kitasatosporales</taxon>
        <taxon>Streptomycetaceae</taxon>
        <taxon>Streptomyces</taxon>
    </lineage>
</organism>
<keyword evidence="1" id="KW-0732">Signal</keyword>
<proteinExistence type="predicted"/>
<gene>
    <name evidence="2" type="ORF">ACFPWV_36465</name>
</gene>
<sequence>MKKISMLATGGVVAALTFGFHGAASAAPAGATGWPTGCHYQTNYENGAMAICDKANGGHYKASALCVRLDGGGTIDIESTSWRSSGWSYVYCPPLTQFKSAGIVTKAS</sequence>
<dbReference type="RefSeq" id="WP_344567151.1">
    <property type="nucleotide sequence ID" value="NZ_BAAATG010000052.1"/>
</dbReference>
<evidence type="ECO:0000313" key="3">
    <source>
        <dbReference type="Proteomes" id="UP001596035"/>
    </source>
</evidence>
<evidence type="ECO:0008006" key="4">
    <source>
        <dbReference type="Google" id="ProtNLM"/>
    </source>
</evidence>
<reference evidence="3" key="1">
    <citation type="journal article" date="2019" name="Int. J. Syst. Evol. Microbiol.">
        <title>The Global Catalogue of Microorganisms (GCM) 10K type strain sequencing project: providing services to taxonomists for standard genome sequencing and annotation.</title>
        <authorList>
            <consortium name="The Broad Institute Genomics Platform"/>
            <consortium name="The Broad Institute Genome Sequencing Center for Infectious Disease"/>
            <person name="Wu L."/>
            <person name="Ma J."/>
        </authorList>
    </citation>
    <scope>NUCLEOTIDE SEQUENCE [LARGE SCALE GENOMIC DNA]</scope>
    <source>
        <strain evidence="3">CGMCC 4.7131</strain>
    </source>
</reference>
<dbReference type="Proteomes" id="UP001596035">
    <property type="component" value="Unassembled WGS sequence"/>
</dbReference>
<feature type="signal peptide" evidence="1">
    <location>
        <begin position="1"/>
        <end position="26"/>
    </location>
</feature>
<evidence type="ECO:0000313" key="2">
    <source>
        <dbReference type="EMBL" id="MFC5245339.1"/>
    </source>
</evidence>
<name>A0ABW0E6B4_9ACTN</name>
<feature type="chain" id="PRO_5045062990" description="Secreted protein" evidence="1">
    <location>
        <begin position="27"/>
        <end position="108"/>
    </location>
</feature>
<protein>
    <recommendedName>
        <fullName evidence="4">Secreted protein</fullName>
    </recommendedName>
</protein>